<evidence type="ECO:0000256" key="5">
    <source>
        <dbReference type="ARBA" id="ARBA00022842"/>
    </source>
</evidence>
<keyword evidence="6" id="KW-0229">DNA integration</keyword>
<dbReference type="PhylomeDB" id="T1IR97"/>
<dbReference type="Proteomes" id="UP000014500">
    <property type="component" value="Unassembled WGS sequence"/>
</dbReference>
<feature type="region of interest" description="Disordered" evidence="10">
    <location>
        <begin position="214"/>
        <end position="244"/>
    </location>
</feature>
<evidence type="ECO:0000259" key="11">
    <source>
        <dbReference type="PROSITE" id="PS50994"/>
    </source>
</evidence>
<dbReference type="GO" id="GO:0015074">
    <property type="term" value="P:DNA integration"/>
    <property type="evidence" value="ECO:0007669"/>
    <property type="project" value="UniProtKB-KW"/>
</dbReference>
<evidence type="ECO:0000256" key="3">
    <source>
        <dbReference type="ARBA" id="ARBA00022759"/>
    </source>
</evidence>
<keyword evidence="8" id="KW-0548">Nucleotidyltransferase</keyword>
<keyword evidence="4" id="KW-0378">Hydrolase</keyword>
<keyword evidence="7" id="KW-0695">RNA-directed DNA polymerase</keyword>
<accession>T1IR97</accession>
<evidence type="ECO:0000256" key="2">
    <source>
        <dbReference type="ARBA" id="ARBA00022723"/>
    </source>
</evidence>
<reference evidence="13" key="1">
    <citation type="submission" date="2011-05" db="EMBL/GenBank/DDBJ databases">
        <authorList>
            <person name="Richards S.R."/>
            <person name="Qu J."/>
            <person name="Jiang H."/>
            <person name="Jhangiani S.N."/>
            <person name="Agravi P."/>
            <person name="Goodspeed R."/>
            <person name="Gross S."/>
            <person name="Mandapat C."/>
            <person name="Jackson L."/>
            <person name="Mathew T."/>
            <person name="Pu L."/>
            <person name="Thornton R."/>
            <person name="Saada N."/>
            <person name="Wilczek-Boney K.B."/>
            <person name="Lee S."/>
            <person name="Kovar C."/>
            <person name="Wu Y."/>
            <person name="Scherer S.E."/>
            <person name="Worley K.C."/>
            <person name="Muzny D.M."/>
            <person name="Gibbs R."/>
        </authorList>
    </citation>
    <scope>NUCLEOTIDE SEQUENCE</scope>
    <source>
        <strain evidence="13">Brora</strain>
    </source>
</reference>
<evidence type="ECO:0000256" key="7">
    <source>
        <dbReference type="ARBA" id="ARBA00022918"/>
    </source>
</evidence>
<keyword evidence="5" id="KW-0460">Magnesium</keyword>
<dbReference type="GO" id="GO:0003676">
    <property type="term" value="F:nucleic acid binding"/>
    <property type="evidence" value="ECO:0007669"/>
    <property type="project" value="InterPro"/>
</dbReference>
<feature type="compositionally biased region" description="Low complexity" evidence="10">
    <location>
        <begin position="225"/>
        <end position="235"/>
    </location>
</feature>
<dbReference type="GO" id="GO:0046872">
    <property type="term" value="F:metal ion binding"/>
    <property type="evidence" value="ECO:0007669"/>
    <property type="project" value="UniProtKB-KW"/>
</dbReference>
<keyword evidence="2" id="KW-0479">Metal-binding</keyword>
<dbReference type="GO" id="GO:0003964">
    <property type="term" value="F:RNA-directed DNA polymerase activity"/>
    <property type="evidence" value="ECO:0007669"/>
    <property type="project" value="UniProtKB-KW"/>
</dbReference>
<keyword evidence="3" id="KW-0255">Endonuclease</keyword>
<evidence type="ECO:0000256" key="9">
    <source>
        <dbReference type="ARBA" id="ARBA00023172"/>
    </source>
</evidence>
<dbReference type="PANTHER" id="PTHR42648">
    <property type="entry name" value="TRANSPOSASE, PUTATIVE-RELATED"/>
    <property type="match status" value="1"/>
</dbReference>
<dbReference type="GO" id="GO:0004519">
    <property type="term" value="F:endonuclease activity"/>
    <property type="evidence" value="ECO:0007669"/>
    <property type="project" value="UniProtKB-KW"/>
</dbReference>
<dbReference type="STRING" id="126957.T1IR97"/>
<proteinExistence type="predicted"/>
<keyword evidence="9" id="KW-0233">DNA recombination</keyword>
<evidence type="ECO:0000256" key="6">
    <source>
        <dbReference type="ARBA" id="ARBA00022908"/>
    </source>
</evidence>
<keyword evidence="13" id="KW-1185">Reference proteome</keyword>
<feature type="domain" description="Integrase catalytic" evidence="11">
    <location>
        <begin position="1"/>
        <end position="157"/>
    </location>
</feature>
<keyword evidence="8" id="KW-0808">Transferase</keyword>
<dbReference type="InterPro" id="IPR036397">
    <property type="entry name" value="RNaseH_sf"/>
</dbReference>
<dbReference type="HOGENOM" id="CLU_779839_0_0_1"/>
<dbReference type="GO" id="GO:0003887">
    <property type="term" value="F:DNA-directed DNA polymerase activity"/>
    <property type="evidence" value="ECO:0007669"/>
    <property type="project" value="UniProtKB-KW"/>
</dbReference>
<dbReference type="GO" id="GO:0006310">
    <property type="term" value="P:DNA recombination"/>
    <property type="evidence" value="ECO:0007669"/>
    <property type="project" value="UniProtKB-KW"/>
</dbReference>
<dbReference type="GO" id="GO:0016787">
    <property type="term" value="F:hydrolase activity"/>
    <property type="evidence" value="ECO:0007669"/>
    <property type="project" value="UniProtKB-KW"/>
</dbReference>
<evidence type="ECO:0000256" key="8">
    <source>
        <dbReference type="ARBA" id="ARBA00022932"/>
    </source>
</evidence>
<protein>
    <recommendedName>
        <fullName evidence="11">Integrase catalytic domain-containing protein</fullName>
    </recommendedName>
</protein>
<dbReference type="Pfam" id="PF25597">
    <property type="entry name" value="SH3_retrovirus"/>
    <property type="match status" value="1"/>
</dbReference>
<evidence type="ECO:0000313" key="12">
    <source>
        <dbReference type="EnsemblMetazoa" id="SMAR003583-PA"/>
    </source>
</evidence>
<evidence type="ECO:0000256" key="4">
    <source>
        <dbReference type="ARBA" id="ARBA00022801"/>
    </source>
</evidence>
<name>T1IR97_STRMM</name>
<evidence type="ECO:0000256" key="1">
    <source>
        <dbReference type="ARBA" id="ARBA00022722"/>
    </source>
</evidence>
<sequence length="356" mass="40601">MDLWGPARTKSYGGASFLLTITDDATRYSWIFALERKSDTFGVFKDFMASVERLSGFQIKSIRSDQGGEFCSHDFEDFLIKNEIRIQRTNRGSPEMNGVAEKLNRTILESVISILNETGLPSELWAKMAYTIMYLKNRFPHSRLKHEVPYNRWKRRKLSLRHVRKPGSKCYVHIPSEKRGKLEDKAWIGVLVGYEMSTRESRVQKENSQALFKLWPKHKRRQNSSDDSFSTSSSSEGEANMTITPTVIPIAVPALGAIPKTPLTRRTTNESDSLSSEEETQCTPRPRPLTVEDGSSLFRTAQKHLNEEMGRFSLGTTADEDHFSDAISNLDESDSTRSIRISLRQAVDEEYLQMES</sequence>
<dbReference type="Pfam" id="PF00665">
    <property type="entry name" value="rve"/>
    <property type="match status" value="1"/>
</dbReference>
<feature type="region of interest" description="Disordered" evidence="10">
    <location>
        <begin position="259"/>
        <end position="292"/>
    </location>
</feature>
<dbReference type="PANTHER" id="PTHR42648:SF11">
    <property type="entry name" value="TRANSPOSON TY4-P GAG-POL POLYPROTEIN"/>
    <property type="match status" value="1"/>
</dbReference>
<evidence type="ECO:0000256" key="10">
    <source>
        <dbReference type="SAM" id="MobiDB-lite"/>
    </source>
</evidence>
<dbReference type="InterPro" id="IPR057670">
    <property type="entry name" value="SH3_retrovirus"/>
</dbReference>
<dbReference type="InterPro" id="IPR012337">
    <property type="entry name" value="RNaseH-like_sf"/>
</dbReference>
<dbReference type="Gene3D" id="3.30.420.10">
    <property type="entry name" value="Ribonuclease H-like superfamily/Ribonuclease H"/>
    <property type="match status" value="1"/>
</dbReference>
<dbReference type="SUPFAM" id="SSF53098">
    <property type="entry name" value="Ribonuclease H-like"/>
    <property type="match status" value="1"/>
</dbReference>
<feature type="compositionally biased region" description="Polar residues" evidence="10">
    <location>
        <begin position="264"/>
        <end position="274"/>
    </location>
</feature>
<dbReference type="InterPro" id="IPR039537">
    <property type="entry name" value="Retrotran_Ty1/copia-like"/>
</dbReference>
<dbReference type="eggNOG" id="KOG0017">
    <property type="taxonomic scope" value="Eukaryota"/>
</dbReference>
<dbReference type="AlphaFoldDB" id="T1IR97"/>
<reference evidence="12" key="2">
    <citation type="submission" date="2015-02" db="UniProtKB">
        <authorList>
            <consortium name="EnsemblMetazoa"/>
        </authorList>
    </citation>
    <scope>IDENTIFICATION</scope>
</reference>
<evidence type="ECO:0000313" key="13">
    <source>
        <dbReference type="Proteomes" id="UP000014500"/>
    </source>
</evidence>
<dbReference type="EnsemblMetazoa" id="SMAR003583-RA">
    <property type="protein sequence ID" value="SMAR003583-PA"/>
    <property type="gene ID" value="SMAR003583"/>
</dbReference>
<organism evidence="12 13">
    <name type="scientific">Strigamia maritima</name>
    <name type="common">European centipede</name>
    <name type="synonym">Geophilus maritimus</name>
    <dbReference type="NCBI Taxonomy" id="126957"/>
    <lineage>
        <taxon>Eukaryota</taxon>
        <taxon>Metazoa</taxon>
        <taxon>Ecdysozoa</taxon>
        <taxon>Arthropoda</taxon>
        <taxon>Myriapoda</taxon>
        <taxon>Chilopoda</taxon>
        <taxon>Pleurostigmophora</taxon>
        <taxon>Geophilomorpha</taxon>
        <taxon>Linotaeniidae</taxon>
        <taxon>Strigamia</taxon>
    </lineage>
</organism>
<dbReference type="PROSITE" id="PS50994">
    <property type="entry name" value="INTEGRASE"/>
    <property type="match status" value="1"/>
</dbReference>
<keyword evidence="1" id="KW-0540">Nuclease</keyword>
<dbReference type="InterPro" id="IPR001584">
    <property type="entry name" value="Integrase_cat-core"/>
</dbReference>
<keyword evidence="8" id="KW-0239">DNA-directed DNA polymerase</keyword>
<dbReference type="EMBL" id="AFFK01018495">
    <property type="status" value="NOT_ANNOTATED_CDS"/>
    <property type="molecule type" value="Genomic_DNA"/>
</dbReference>